<dbReference type="KEGG" id="cbae:COR50_05395"/>
<reference evidence="2 3" key="1">
    <citation type="submission" date="2017-10" db="EMBL/GenBank/DDBJ databases">
        <title>Paenichitinophaga pekingensis gen. nov., sp. nov., isolated from activated sludge.</title>
        <authorList>
            <person name="Jin D."/>
            <person name="Kong X."/>
            <person name="Deng Y."/>
            <person name="Bai Z."/>
        </authorList>
    </citation>
    <scope>NUCLEOTIDE SEQUENCE [LARGE SCALE GENOMIC DNA]</scope>
    <source>
        <strain evidence="2 3">13</strain>
    </source>
</reference>
<dbReference type="RefSeq" id="WP_098193049.1">
    <property type="nucleotide sequence ID" value="NZ_CP023777.1"/>
</dbReference>
<dbReference type="Pfam" id="PF04101">
    <property type="entry name" value="Glyco_tran_28_C"/>
    <property type="match status" value="1"/>
</dbReference>
<evidence type="ECO:0000259" key="1">
    <source>
        <dbReference type="Pfam" id="PF04101"/>
    </source>
</evidence>
<dbReference type="SUPFAM" id="SSF53756">
    <property type="entry name" value="UDP-Glycosyltransferase/glycogen phosphorylase"/>
    <property type="match status" value="1"/>
</dbReference>
<dbReference type="GO" id="GO:0016758">
    <property type="term" value="F:hexosyltransferase activity"/>
    <property type="evidence" value="ECO:0007669"/>
    <property type="project" value="InterPro"/>
</dbReference>
<accession>A0A291QRX5</accession>
<dbReference type="Gene3D" id="3.40.50.2000">
    <property type="entry name" value="Glycogen Phosphorylase B"/>
    <property type="match status" value="1"/>
</dbReference>
<dbReference type="InterPro" id="IPR007235">
    <property type="entry name" value="Glyco_trans_28_C"/>
</dbReference>
<dbReference type="EMBL" id="CP023777">
    <property type="protein sequence ID" value="ATL46661.1"/>
    <property type="molecule type" value="Genomic_DNA"/>
</dbReference>
<dbReference type="Proteomes" id="UP000220133">
    <property type="component" value="Chromosome"/>
</dbReference>
<proteinExistence type="predicted"/>
<name>A0A291QRX5_9BACT</name>
<gene>
    <name evidence="2" type="ORF">COR50_05395</name>
</gene>
<keyword evidence="2" id="KW-0808">Transferase</keyword>
<dbReference type="OrthoDB" id="9803241at2"/>
<evidence type="ECO:0000313" key="3">
    <source>
        <dbReference type="Proteomes" id="UP000220133"/>
    </source>
</evidence>
<sequence>MSTSPQVPKKILIVPLDWGLGHATRDIPLIYELLNAGCEVIIAAEGKHAALLHQEFPGLTMLPLPGYRIQYAQKGLFFGPKIIQQIPKIYKSVTYENNWLREIVKEYKIDAVISDNRFGLHHPGIKSVFISHQLLIKTPFGKPVENWLQSINYSYINKYDECWVPDFQGDNNLSGELGHPKKLPEHTKYLGCLSRFEPIPGIEKKYDVLALISGPEPQRSNLESMILEQIKSLPIKALIVSGLPGQPFKNEIAPGIIHVNHLDSKSLNEAMIASDLVISRTGYTTLMDLAKLDKKSVLIPTPGQSEQEYLGDYFMKKGYSYCIPQQKFILAEALKAAATFPFKSYKDNGDMYAYKAVVKEFVDSLQQEKKQVQA</sequence>
<evidence type="ECO:0000313" key="2">
    <source>
        <dbReference type="EMBL" id="ATL46661.1"/>
    </source>
</evidence>
<protein>
    <submittedName>
        <fullName evidence="2">Glycosyl transferase family 28</fullName>
    </submittedName>
</protein>
<dbReference type="AlphaFoldDB" id="A0A291QRX5"/>
<feature type="domain" description="Glycosyl transferase family 28 C-terminal" evidence="1">
    <location>
        <begin position="266"/>
        <end position="340"/>
    </location>
</feature>
<organism evidence="2 3">
    <name type="scientific">Chitinophaga caeni</name>
    <dbReference type="NCBI Taxonomy" id="2029983"/>
    <lineage>
        <taxon>Bacteria</taxon>
        <taxon>Pseudomonadati</taxon>
        <taxon>Bacteroidota</taxon>
        <taxon>Chitinophagia</taxon>
        <taxon>Chitinophagales</taxon>
        <taxon>Chitinophagaceae</taxon>
        <taxon>Chitinophaga</taxon>
    </lineage>
</organism>
<keyword evidence="3" id="KW-1185">Reference proteome</keyword>